<feature type="region of interest" description="Disordered" evidence="1">
    <location>
        <begin position="503"/>
        <end position="531"/>
    </location>
</feature>
<name>A0AA40CFC0_9PEZI</name>
<keyword evidence="3" id="KW-1185">Reference proteome</keyword>
<comment type="caution">
    <text evidence="2">The sequence shown here is derived from an EMBL/GenBank/DDBJ whole genome shotgun (WGS) entry which is preliminary data.</text>
</comment>
<dbReference type="EMBL" id="JAULSR010000001">
    <property type="protein sequence ID" value="KAK0636170.1"/>
    <property type="molecule type" value="Genomic_DNA"/>
</dbReference>
<feature type="compositionally biased region" description="Pro residues" evidence="1">
    <location>
        <begin position="201"/>
        <end position="217"/>
    </location>
</feature>
<feature type="region of interest" description="Disordered" evidence="1">
    <location>
        <begin position="1"/>
        <end position="263"/>
    </location>
</feature>
<feature type="compositionally biased region" description="Basic and acidic residues" evidence="1">
    <location>
        <begin position="1"/>
        <end position="26"/>
    </location>
</feature>
<sequence length="531" mass="57988">MSKEPKEPREPKHRVEGLRQPQRKDSLSSVLSWAGLQAKPSPPRTPTSSSSTSPQSSQSSPAQDISKSRRHSHGPEAKTKARRTSTTSRRFSLSNPTGTEEDSSTKTKRAKTASTLVDSKSPSDGSSRTTRNGSADKINKLAQEAPDARKKASKQQLTAVTSRDKSSSQPERPISPKPKGILRISSPDGSRPPRHIASFPAPIPTPTPAPAPAPAPNPDLGQQPDSPEPPPLSPLQPDVPSTTPDTTPISPPTSPISRPLSPGATVRFAKATIHRVEVGPGRRFIPVKRKSKSTITYIAPLDPGTQKSAPKGMLGSPTKLRRHQENQAAMGRYWLRTEEEEAQWRADAERRAVEEAEKYRAEPSSPPPSSVLARSPIGVPVPGIQSLSFAERVSELEKLPSVENLPALDKLEIEEAESEDEEATETPGMGALLADEEDPEPTTTTAADEWPDEAPVEVIGLGIEEAVQPRSQFNPSQIKAAAYNIYRGDNQGEIAVRKRRWRRRRRRKRKVESNQGEPFTSIEEAEQKEFI</sequence>
<feature type="compositionally biased region" description="Polar residues" evidence="1">
    <location>
        <begin position="116"/>
        <end position="133"/>
    </location>
</feature>
<proteinExistence type="predicted"/>
<evidence type="ECO:0000313" key="2">
    <source>
        <dbReference type="EMBL" id="KAK0636170.1"/>
    </source>
</evidence>
<evidence type="ECO:0000256" key="1">
    <source>
        <dbReference type="SAM" id="MobiDB-lite"/>
    </source>
</evidence>
<accession>A0AA40CFC0</accession>
<feature type="compositionally biased region" description="Acidic residues" evidence="1">
    <location>
        <begin position="415"/>
        <end position="424"/>
    </location>
</feature>
<feature type="compositionally biased region" description="Low complexity" evidence="1">
    <location>
        <begin position="46"/>
        <end position="61"/>
    </location>
</feature>
<feature type="region of interest" description="Disordered" evidence="1">
    <location>
        <begin position="296"/>
        <end position="326"/>
    </location>
</feature>
<dbReference type="AlphaFoldDB" id="A0AA40CFC0"/>
<dbReference type="Proteomes" id="UP001174934">
    <property type="component" value="Unassembled WGS sequence"/>
</dbReference>
<protein>
    <submittedName>
        <fullName evidence="2">Uncharacterized protein</fullName>
    </submittedName>
</protein>
<feature type="compositionally biased region" description="Low complexity" evidence="1">
    <location>
        <begin position="235"/>
        <end position="248"/>
    </location>
</feature>
<organism evidence="2 3">
    <name type="scientific">Bombardia bombarda</name>
    <dbReference type="NCBI Taxonomy" id="252184"/>
    <lineage>
        <taxon>Eukaryota</taxon>
        <taxon>Fungi</taxon>
        <taxon>Dikarya</taxon>
        <taxon>Ascomycota</taxon>
        <taxon>Pezizomycotina</taxon>
        <taxon>Sordariomycetes</taxon>
        <taxon>Sordariomycetidae</taxon>
        <taxon>Sordariales</taxon>
        <taxon>Lasiosphaeriaceae</taxon>
        <taxon>Bombardia</taxon>
    </lineage>
</organism>
<evidence type="ECO:0000313" key="3">
    <source>
        <dbReference type="Proteomes" id="UP001174934"/>
    </source>
</evidence>
<gene>
    <name evidence="2" type="ORF">B0T17DRAFT_612945</name>
</gene>
<reference evidence="2" key="1">
    <citation type="submission" date="2023-06" db="EMBL/GenBank/DDBJ databases">
        <title>Genome-scale phylogeny and comparative genomics of the fungal order Sordariales.</title>
        <authorList>
            <consortium name="Lawrence Berkeley National Laboratory"/>
            <person name="Hensen N."/>
            <person name="Bonometti L."/>
            <person name="Westerberg I."/>
            <person name="Brannstrom I.O."/>
            <person name="Guillou S."/>
            <person name="Cros-Aarteil S."/>
            <person name="Calhoun S."/>
            <person name="Haridas S."/>
            <person name="Kuo A."/>
            <person name="Mondo S."/>
            <person name="Pangilinan J."/>
            <person name="Riley R."/>
            <person name="LaButti K."/>
            <person name="Andreopoulos B."/>
            <person name="Lipzen A."/>
            <person name="Chen C."/>
            <person name="Yanf M."/>
            <person name="Daum C."/>
            <person name="Ng V."/>
            <person name="Clum A."/>
            <person name="Steindorff A."/>
            <person name="Ohm R."/>
            <person name="Martin F."/>
            <person name="Silar P."/>
            <person name="Natvig D."/>
            <person name="Lalanne C."/>
            <person name="Gautier V."/>
            <person name="Ament-velasquez S.L."/>
            <person name="Kruys A."/>
            <person name="Hutchinson M.I."/>
            <person name="Powell A.J."/>
            <person name="Barry K."/>
            <person name="Miller A.N."/>
            <person name="Grigoriev I.V."/>
            <person name="Debuchy R."/>
            <person name="Gladieux P."/>
            <person name="Thoren M.H."/>
            <person name="Johannesson H."/>
        </authorList>
    </citation>
    <scope>NUCLEOTIDE SEQUENCE</scope>
    <source>
        <strain evidence="2">SMH3391-2</strain>
    </source>
</reference>
<feature type="compositionally biased region" description="Basic and acidic residues" evidence="1">
    <location>
        <begin position="345"/>
        <end position="361"/>
    </location>
</feature>
<feature type="region of interest" description="Disordered" evidence="1">
    <location>
        <begin position="345"/>
        <end position="374"/>
    </location>
</feature>
<feature type="region of interest" description="Disordered" evidence="1">
    <location>
        <begin position="415"/>
        <end position="453"/>
    </location>
</feature>